<dbReference type="Proteomes" id="UP001314181">
    <property type="component" value="Unassembled WGS sequence"/>
</dbReference>
<gene>
    <name evidence="2" type="ORF">CAXC1_110005</name>
</gene>
<sequence>MDAISMSRLIRKLLRDKEMDIDMNFLNKRVAQYRSKLLDTSRKSNLISFKHNPQSLKHIRVIDELPDLFYDDFLDDKELTFLALPKEDEIPSDEETTEFKSLLEKVKSTDMDFIEANKFVNRNKEGASDKIKQIERELRNKIRKGLNLPAWEEQKSFSNIEIAEKHHLDPSYEMPNPISKDQENAKKHTDKFIQTLLKPEEMSRKLNGLYSHIQMDIEESSVNTLYAAFGFLEWHKPDNSTKCVLPLLLLQLEIKKKWSSGGCIYCIKATGERAEINQSLSECLRKDFGIEIPIFTKEDRPESYM</sequence>
<feature type="coiled-coil region" evidence="1">
    <location>
        <begin position="117"/>
        <end position="144"/>
    </location>
</feature>
<evidence type="ECO:0000256" key="1">
    <source>
        <dbReference type="SAM" id="Coils"/>
    </source>
</evidence>
<dbReference type="Pfam" id="PF13195">
    <property type="entry name" value="DUF4011"/>
    <property type="match status" value="1"/>
</dbReference>
<accession>A0ABM9N6Y8</accession>
<dbReference type="RefSeq" id="WP_338363250.1">
    <property type="nucleotide sequence ID" value="NZ_CAWVOK010000002.1"/>
</dbReference>
<reference evidence="2 3" key="1">
    <citation type="submission" date="2024-01" db="EMBL/GenBank/DDBJ databases">
        <authorList>
            <person name="Kunselman E."/>
        </authorList>
    </citation>
    <scope>NUCLEOTIDE SEQUENCE [LARGE SCALE GENOMIC DNA]</scope>
    <source>
        <strain evidence="2">2 abalone samples</strain>
    </source>
</reference>
<evidence type="ECO:0000313" key="3">
    <source>
        <dbReference type="Proteomes" id="UP001314181"/>
    </source>
</evidence>
<proteinExistence type="predicted"/>
<dbReference type="InterPro" id="IPR025103">
    <property type="entry name" value="DUF4011"/>
</dbReference>
<protein>
    <submittedName>
        <fullName evidence="2">Uncharacterized protein</fullName>
    </submittedName>
</protein>
<keyword evidence="1" id="KW-0175">Coiled coil</keyword>
<organism evidence="2 3">
    <name type="scientific">Candidatus Xenohaliotis californiensis</name>
    <dbReference type="NCBI Taxonomy" id="84677"/>
    <lineage>
        <taxon>Bacteria</taxon>
        <taxon>Pseudomonadati</taxon>
        <taxon>Pseudomonadota</taxon>
        <taxon>Alphaproteobacteria</taxon>
        <taxon>Rickettsiales</taxon>
        <taxon>Anaplasmataceae</taxon>
        <taxon>Candidatus Xenohaliotis</taxon>
    </lineage>
</organism>
<comment type="caution">
    <text evidence="2">The sequence shown here is derived from an EMBL/GenBank/DDBJ whole genome shotgun (WGS) entry which is preliminary data.</text>
</comment>
<dbReference type="EMBL" id="CAWVOK010000002">
    <property type="protein sequence ID" value="CAK8162297.1"/>
    <property type="molecule type" value="Genomic_DNA"/>
</dbReference>
<name>A0ABM9N6Y8_9RICK</name>
<evidence type="ECO:0000313" key="2">
    <source>
        <dbReference type="EMBL" id="CAK8162297.1"/>
    </source>
</evidence>
<keyword evidence="3" id="KW-1185">Reference proteome</keyword>